<evidence type="ECO:0000259" key="3">
    <source>
        <dbReference type="Pfam" id="PF25954"/>
    </source>
</evidence>
<proteinExistence type="inferred from homology"/>
<protein>
    <submittedName>
        <fullName evidence="5">Efflux RND transporter periplasmic adaptor subunit</fullName>
    </submittedName>
</protein>
<dbReference type="Pfam" id="PF25973">
    <property type="entry name" value="BSH_CzcB"/>
    <property type="match status" value="1"/>
</dbReference>
<evidence type="ECO:0000259" key="4">
    <source>
        <dbReference type="Pfam" id="PF25973"/>
    </source>
</evidence>
<evidence type="ECO:0000256" key="1">
    <source>
        <dbReference type="ARBA" id="ARBA00009477"/>
    </source>
</evidence>
<dbReference type="SUPFAM" id="SSF111369">
    <property type="entry name" value="HlyD-like secretion proteins"/>
    <property type="match status" value="1"/>
</dbReference>
<keyword evidence="6" id="KW-1185">Reference proteome</keyword>
<dbReference type="GO" id="GO:0015562">
    <property type="term" value="F:efflux transmembrane transporter activity"/>
    <property type="evidence" value="ECO:0007669"/>
    <property type="project" value="TreeGrafter"/>
</dbReference>
<dbReference type="AlphaFoldDB" id="A0A4Q7DLS4"/>
<dbReference type="Gene3D" id="1.10.287.470">
    <property type="entry name" value="Helix hairpin bin"/>
    <property type="match status" value="1"/>
</dbReference>
<organism evidence="5 6">
    <name type="scientific">Candidatus Finniella inopinata</name>
    <dbReference type="NCBI Taxonomy" id="1696036"/>
    <lineage>
        <taxon>Bacteria</taxon>
        <taxon>Pseudomonadati</taxon>
        <taxon>Pseudomonadota</taxon>
        <taxon>Alphaproteobacteria</taxon>
        <taxon>Holosporales</taxon>
        <taxon>Candidatus Paracaedibacteraceae</taxon>
        <taxon>Candidatus Finniella</taxon>
    </lineage>
</organism>
<dbReference type="Pfam" id="PF25954">
    <property type="entry name" value="Beta-barrel_RND_2"/>
    <property type="match status" value="1"/>
</dbReference>
<dbReference type="PANTHER" id="PTHR30469">
    <property type="entry name" value="MULTIDRUG RESISTANCE PROTEIN MDTA"/>
    <property type="match status" value="1"/>
</dbReference>
<gene>
    <name evidence="5" type="ORF">EQU50_00750</name>
</gene>
<dbReference type="NCBIfam" id="TIGR01730">
    <property type="entry name" value="RND_mfp"/>
    <property type="match status" value="1"/>
</dbReference>
<reference evidence="5 6" key="1">
    <citation type="submission" date="2018-10" db="EMBL/GenBank/DDBJ databases">
        <title>An updated phylogeny of the Alphaproteobacteria reveals that the parasitic Rickettsiales and Holosporales have independent origins.</title>
        <authorList>
            <person name="Munoz-Gomez S.A."/>
            <person name="Hess S."/>
            <person name="Burger G."/>
            <person name="Lang B.F."/>
            <person name="Susko E."/>
            <person name="Slamovits C.H."/>
            <person name="Roger A.J."/>
        </authorList>
    </citation>
    <scope>NUCLEOTIDE SEQUENCE [LARGE SCALE GENOMIC DNA]</scope>
    <source>
        <strain evidence="5">HOLO01</strain>
    </source>
</reference>
<dbReference type="RefSeq" id="WP_130153256.1">
    <property type="nucleotide sequence ID" value="NZ_SCFB01000001.1"/>
</dbReference>
<feature type="domain" description="CzcB-like barrel-sandwich hybrid" evidence="4">
    <location>
        <begin position="50"/>
        <end position="184"/>
    </location>
</feature>
<keyword evidence="2" id="KW-0175">Coiled coil</keyword>
<name>A0A4Q7DLS4_9PROT</name>
<dbReference type="OrthoDB" id="9811754at2"/>
<dbReference type="Proteomes" id="UP000293550">
    <property type="component" value="Unassembled WGS sequence"/>
</dbReference>
<accession>A0A4Q7DLS4</accession>
<feature type="coiled-coil region" evidence="2">
    <location>
        <begin position="129"/>
        <end position="156"/>
    </location>
</feature>
<dbReference type="InterPro" id="IPR058647">
    <property type="entry name" value="BSH_CzcB-like"/>
</dbReference>
<evidence type="ECO:0000313" key="6">
    <source>
        <dbReference type="Proteomes" id="UP000293550"/>
    </source>
</evidence>
<comment type="caution">
    <text evidence="5">The sequence shown here is derived from an EMBL/GenBank/DDBJ whole genome shotgun (WGS) entry which is preliminary data.</text>
</comment>
<dbReference type="InterPro" id="IPR058792">
    <property type="entry name" value="Beta-barrel_RND_2"/>
</dbReference>
<dbReference type="Gene3D" id="2.40.50.100">
    <property type="match status" value="1"/>
</dbReference>
<sequence length="273" mass="30223">MEKKFVIFLLFAGIVGGGYSFNQHRKAHDDQGFLTLYGNVDIRDVLLGFRVAGLVKTLHFEEGDQVEKGVVLATLDKEPYEKALAARQAELAEAQALHENAVKIYERTKTLVKKVTASESDFDTAIANRDATKAKLETAKAQLEQAQISLNDTEMHSPDKGTILTRVREPGSVVSEGTTVYTLALDNPVWVRIYIDEPNLGTIHPGQKAVVLTDSGQEYQAKIGFISPQAEFTPKNVETTQLRTSLVYRLRVVVDNPNNGLRQGMPVTVKIKK</sequence>
<feature type="domain" description="CusB-like beta-barrel" evidence="3">
    <location>
        <begin position="188"/>
        <end position="272"/>
    </location>
</feature>
<dbReference type="Gene3D" id="2.40.30.170">
    <property type="match status" value="1"/>
</dbReference>
<comment type="similarity">
    <text evidence="1">Belongs to the membrane fusion protein (MFP) (TC 8.A.1) family.</text>
</comment>
<dbReference type="InterPro" id="IPR006143">
    <property type="entry name" value="RND_pump_MFP"/>
</dbReference>
<dbReference type="GO" id="GO:1990281">
    <property type="term" value="C:efflux pump complex"/>
    <property type="evidence" value="ECO:0007669"/>
    <property type="project" value="TreeGrafter"/>
</dbReference>
<evidence type="ECO:0000313" key="5">
    <source>
        <dbReference type="EMBL" id="RZI47144.1"/>
    </source>
</evidence>
<evidence type="ECO:0000256" key="2">
    <source>
        <dbReference type="SAM" id="Coils"/>
    </source>
</evidence>
<dbReference type="EMBL" id="SCFB01000001">
    <property type="protein sequence ID" value="RZI47144.1"/>
    <property type="molecule type" value="Genomic_DNA"/>
</dbReference>